<dbReference type="Gene3D" id="2.10.110.10">
    <property type="entry name" value="Cysteine Rich Protein"/>
    <property type="match status" value="3"/>
</dbReference>
<dbReference type="PROSITE" id="PS50238">
    <property type="entry name" value="RHOGAP"/>
    <property type="match status" value="1"/>
</dbReference>
<dbReference type="HOGENOM" id="CLU_001321_1_0_1"/>
<dbReference type="STRING" id="1071381.G8C1Y6"/>
<evidence type="ECO:0000256" key="2">
    <source>
        <dbReference type="ARBA" id="ARBA00022723"/>
    </source>
</evidence>
<dbReference type="SMART" id="SM00132">
    <property type="entry name" value="LIM"/>
    <property type="match status" value="3"/>
</dbReference>
<sequence>MQNFSTSSQLVNNHDHACVNILSQKDTNPISNNNNNNNNNHVHNKTSVDNRKFCERCKKPIIQGDKKGKSTLKALGKYYHDECFNCEDCNTPLKRKYFPFTLKNENTTILLCQYDYFKRNELLCAVCDQPLRGLYYTAFGKKYDEKHFSCVICSEPCGIKKCFIDNEKLYCKYHFLKFHSKLCNGCEYPISDQYIEFLKGDEVNCWHPECYGIHKYWHVTLSSEKLALPEIKKILSSELDNNTDDDIDSLKRDLDAKMNIFNNLLSKVWSTLYKFEEQTAACISDMFQHLASIDQIKGLESCALLVLKTECLFKALGTLDNEIPTDENEDNTTIEEYQDKNFSLRKISKNLTTKIMIYLQILRKINLDPATIKSQMPTFMSIITGLAHFLKLIMRYGLFVVLEKNKITNSNTPLMKYLKALRKYEEYSSQPFNYIKLSIKVTDNCYQCNKYIQEGCIKYHDKRWHAKCFNCFKCNNHIGLDELSDATFNQQQNTILCGNCSIEDPISTSGFQYVTRLIQLIFLLKIGLVKSKAVTEMQLKYNKNSNKSTVNEAVMMQQTYIRTLNDISKLKSKRESVSVSHKQNARLSMLLTTTDENTEEPTITLEDKLISSGNEENNTKVSFLPENVFSNGRSLTLDDISRIVAVEQARELRPNAFTHFKKLKETDEESVRVVAKESGSFYSELSNSDSLILQAIALSLLQNEKSMEKLMVPSTLIPSIPKGDKSNSSNKFWNIIKIKRNKETKKKKIKKTFGVPLDYLCESWGIQSDLGVGPSKIQIPIVVDELIFSLRQMDLSVEGIFRINGNIRKLNELTLEIDNNPGKTPDFSKETAIQLSALLKKFIRSLPEPLMSRELYDMWINAARIESETEKRKFMSLLYSILPVYNRNVLEVLLSFLFWTSSFSHIENQMGSKMDIHNLSTVIAPNILYNGSGDNNIPLKSASTNMDTKHNTYRDAFAQNEGENYFLAIEVVDYVITNNIELAMVPRFLIRLLEEVKQLNYTDYESIKRFVLEKINSGAIEFDIDQQPLRSETVKTVHSSTIIHVKE</sequence>
<dbReference type="GO" id="GO:0060237">
    <property type="term" value="P:regulation of fungal-type cell wall organization"/>
    <property type="evidence" value="ECO:0007669"/>
    <property type="project" value="EnsemblFungi"/>
</dbReference>
<dbReference type="Proteomes" id="UP000005666">
    <property type="component" value="Chromosome 15"/>
</dbReference>
<feature type="domain" description="LIM zinc-binding" evidence="5">
    <location>
        <begin position="443"/>
        <end position="507"/>
    </location>
</feature>
<dbReference type="GO" id="GO:0090334">
    <property type="term" value="P:regulation of cell wall (1-&gt;3)-beta-D-glucan biosynthetic process"/>
    <property type="evidence" value="ECO:0007669"/>
    <property type="project" value="EnsemblFungi"/>
</dbReference>
<dbReference type="InterPro" id="IPR000198">
    <property type="entry name" value="RhoGAP_dom"/>
</dbReference>
<dbReference type="GO" id="GO:0005737">
    <property type="term" value="C:cytoplasm"/>
    <property type="evidence" value="ECO:0007669"/>
    <property type="project" value="TreeGrafter"/>
</dbReference>
<dbReference type="GO" id="GO:0000131">
    <property type="term" value="C:incipient cellular bud site"/>
    <property type="evidence" value="ECO:0007669"/>
    <property type="project" value="EnsemblFungi"/>
</dbReference>
<dbReference type="Pfam" id="PF00620">
    <property type="entry name" value="RhoGAP"/>
    <property type="match status" value="1"/>
</dbReference>
<evidence type="ECO:0000313" key="7">
    <source>
        <dbReference type="EMBL" id="CCE66164.1"/>
    </source>
</evidence>
<dbReference type="SUPFAM" id="SSF57716">
    <property type="entry name" value="Glucocorticoid receptor-like (DNA-binding domain)"/>
    <property type="match status" value="2"/>
</dbReference>
<organism evidence="7 8">
    <name type="scientific">Tetrapisispora phaffii (strain ATCC 24235 / CBS 4417 / NBRC 1672 / NRRL Y-8282 / UCD 70-5)</name>
    <name type="common">Yeast</name>
    <name type="synonym">Fabospora phaffii</name>
    <dbReference type="NCBI Taxonomy" id="1071381"/>
    <lineage>
        <taxon>Eukaryota</taxon>
        <taxon>Fungi</taxon>
        <taxon>Dikarya</taxon>
        <taxon>Ascomycota</taxon>
        <taxon>Saccharomycotina</taxon>
        <taxon>Saccharomycetes</taxon>
        <taxon>Saccharomycetales</taxon>
        <taxon>Saccharomycetaceae</taxon>
        <taxon>Tetrapisispora</taxon>
    </lineage>
</organism>
<dbReference type="GO" id="GO:0046872">
    <property type="term" value="F:metal ion binding"/>
    <property type="evidence" value="ECO:0007669"/>
    <property type="project" value="UniProtKB-KW"/>
</dbReference>
<keyword evidence="1" id="KW-0343">GTPase activation</keyword>
<evidence type="ECO:0000259" key="6">
    <source>
        <dbReference type="PROSITE" id="PS50238"/>
    </source>
</evidence>
<evidence type="ECO:0000259" key="5">
    <source>
        <dbReference type="PROSITE" id="PS50023"/>
    </source>
</evidence>
<dbReference type="Pfam" id="PF00412">
    <property type="entry name" value="LIM"/>
    <property type="match status" value="3"/>
</dbReference>
<evidence type="ECO:0000256" key="1">
    <source>
        <dbReference type="ARBA" id="ARBA00022468"/>
    </source>
</evidence>
<dbReference type="PANTHER" id="PTHR14963:SF1">
    <property type="entry name" value="RHO GTPASE-ACTIVATING PROTEIN CONUNDRUM"/>
    <property type="match status" value="1"/>
</dbReference>
<dbReference type="KEGG" id="tpf:TPHA_0O01980"/>
<dbReference type="AlphaFoldDB" id="G8C1Y6"/>
<name>G8C1Y6_TETPH</name>
<dbReference type="PROSITE" id="PS50023">
    <property type="entry name" value="LIM_DOMAIN_2"/>
    <property type="match status" value="2"/>
</dbReference>
<dbReference type="GO" id="GO:0005934">
    <property type="term" value="C:cellular bud tip"/>
    <property type="evidence" value="ECO:0007669"/>
    <property type="project" value="EnsemblFungi"/>
</dbReference>
<dbReference type="GO" id="GO:0030833">
    <property type="term" value="P:regulation of actin filament polymerization"/>
    <property type="evidence" value="ECO:0007669"/>
    <property type="project" value="TreeGrafter"/>
</dbReference>
<dbReference type="InterPro" id="IPR008936">
    <property type="entry name" value="Rho_GTPase_activation_prot"/>
</dbReference>
<dbReference type="eggNOG" id="KOG1703">
    <property type="taxonomic scope" value="Eukaryota"/>
</dbReference>
<dbReference type="OrthoDB" id="20689at2759"/>
<dbReference type="GO" id="GO:0035024">
    <property type="term" value="P:negative regulation of Rho protein signal transduction"/>
    <property type="evidence" value="ECO:0007669"/>
    <property type="project" value="EnsemblFungi"/>
</dbReference>
<dbReference type="PROSITE" id="PS00478">
    <property type="entry name" value="LIM_DOMAIN_1"/>
    <property type="match status" value="2"/>
</dbReference>
<feature type="domain" description="Rho-GAP" evidence="6">
    <location>
        <begin position="755"/>
        <end position="966"/>
    </location>
</feature>
<dbReference type="GeneID" id="11530674"/>
<feature type="domain" description="LIM zinc-binding" evidence="5">
    <location>
        <begin position="52"/>
        <end position="122"/>
    </location>
</feature>
<dbReference type="GO" id="GO:0005096">
    <property type="term" value="F:GTPase activator activity"/>
    <property type="evidence" value="ECO:0007669"/>
    <property type="project" value="UniProtKB-KW"/>
</dbReference>
<protein>
    <recommendedName>
        <fullName evidence="9">Rho-GAP domain-containing protein</fullName>
    </recommendedName>
</protein>
<dbReference type="GO" id="GO:0005935">
    <property type="term" value="C:cellular bud neck"/>
    <property type="evidence" value="ECO:0007669"/>
    <property type="project" value="EnsemblFungi"/>
</dbReference>
<dbReference type="Gene3D" id="1.10.555.10">
    <property type="entry name" value="Rho GTPase activation protein"/>
    <property type="match status" value="1"/>
</dbReference>
<dbReference type="CDD" id="cd08368">
    <property type="entry name" value="LIM"/>
    <property type="match status" value="1"/>
</dbReference>
<evidence type="ECO:0008006" key="9">
    <source>
        <dbReference type="Google" id="ProtNLM"/>
    </source>
</evidence>
<dbReference type="GO" id="GO:0000755">
    <property type="term" value="P:cytogamy"/>
    <property type="evidence" value="ECO:0007669"/>
    <property type="project" value="EnsemblFungi"/>
</dbReference>
<dbReference type="OMA" id="WQMQSSV"/>
<dbReference type="InterPro" id="IPR001781">
    <property type="entry name" value="Znf_LIM"/>
</dbReference>
<dbReference type="SUPFAM" id="SSF48350">
    <property type="entry name" value="GTPase activation domain, GAP"/>
    <property type="match status" value="1"/>
</dbReference>
<reference evidence="7 8" key="1">
    <citation type="journal article" date="2011" name="Proc. Natl. Acad. Sci. U.S.A.">
        <title>Evolutionary erosion of yeast sex chromosomes by mating-type switching accidents.</title>
        <authorList>
            <person name="Gordon J.L."/>
            <person name="Armisen D."/>
            <person name="Proux-Wera E."/>
            <person name="Oheigeartaigh S.S."/>
            <person name="Byrne K.P."/>
            <person name="Wolfe K.H."/>
        </authorList>
    </citation>
    <scope>NUCLEOTIDE SEQUENCE [LARGE SCALE GENOMIC DNA]</scope>
    <source>
        <strain evidence="8">ATCC 24235 / CBS 4417 / NBRC 1672 / NRRL Y-8282 / UCD 70-5</strain>
    </source>
</reference>
<proteinExistence type="predicted"/>
<dbReference type="GO" id="GO:0007165">
    <property type="term" value="P:signal transduction"/>
    <property type="evidence" value="ECO:0007669"/>
    <property type="project" value="InterPro"/>
</dbReference>
<evidence type="ECO:0000256" key="3">
    <source>
        <dbReference type="ARBA" id="ARBA00022833"/>
    </source>
</evidence>
<dbReference type="eggNOG" id="KOG2710">
    <property type="taxonomic scope" value="Eukaryota"/>
</dbReference>
<dbReference type="SMART" id="SM00324">
    <property type="entry name" value="RhoGAP"/>
    <property type="match status" value="1"/>
</dbReference>
<gene>
    <name evidence="7" type="primary">TPHA0O01980</name>
    <name evidence="7" type="ordered locus">TPHA_0O01980</name>
</gene>
<accession>G8C1Y6</accession>
<keyword evidence="4" id="KW-0440">LIM domain</keyword>
<dbReference type="RefSeq" id="XP_003688598.1">
    <property type="nucleotide sequence ID" value="XM_003688550.1"/>
</dbReference>
<keyword evidence="8" id="KW-1185">Reference proteome</keyword>
<dbReference type="EMBL" id="HE612870">
    <property type="protein sequence ID" value="CCE66164.1"/>
    <property type="molecule type" value="Genomic_DNA"/>
</dbReference>
<keyword evidence="3 4" id="KW-0862">Zinc</keyword>
<evidence type="ECO:0000313" key="8">
    <source>
        <dbReference type="Proteomes" id="UP000005666"/>
    </source>
</evidence>
<dbReference type="GO" id="GO:0043332">
    <property type="term" value="C:mating projection tip"/>
    <property type="evidence" value="ECO:0007669"/>
    <property type="project" value="EnsemblFungi"/>
</dbReference>
<dbReference type="PANTHER" id="PTHR14963">
    <property type="entry name" value="RHO GTPASE ACTIVATING PROTEIN 18,19-RELATED"/>
    <property type="match status" value="1"/>
</dbReference>
<evidence type="ECO:0000256" key="4">
    <source>
        <dbReference type="PROSITE-ProRule" id="PRU00125"/>
    </source>
</evidence>
<keyword evidence="2 4" id="KW-0479">Metal-binding</keyword>